<evidence type="ECO:0000313" key="3">
    <source>
        <dbReference type="EMBL" id="TKT10016.1"/>
    </source>
</evidence>
<dbReference type="RefSeq" id="WP_137300071.1">
    <property type="nucleotide sequence ID" value="NZ_BMVD01000003.1"/>
</dbReference>
<feature type="compositionally biased region" description="Basic residues" evidence="1">
    <location>
        <begin position="281"/>
        <end position="297"/>
    </location>
</feature>
<feature type="region of interest" description="Disordered" evidence="1">
    <location>
        <begin position="344"/>
        <end position="371"/>
    </location>
</feature>
<organism evidence="3 4">
    <name type="scientific">Streptomyces galbus</name>
    <dbReference type="NCBI Taxonomy" id="33898"/>
    <lineage>
        <taxon>Bacteria</taxon>
        <taxon>Bacillati</taxon>
        <taxon>Actinomycetota</taxon>
        <taxon>Actinomycetes</taxon>
        <taxon>Kitasatosporales</taxon>
        <taxon>Streptomycetaceae</taxon>
        <taxon>Streptomyces</taxon>
    </lineage>
</organism>
<evidence type="ECO:0000259" key="2">
    <source>
        <dbReference type="SMART" id="SM00458"/>
    </source>
</evidence>
<keyword evidence="3" id="KW-0378">Hydrolase</keyword>
<proteinExistence type="predicted"/>
<feature type="domain" description="Ricin B lectin" evidence="2">
    <location>
        <begin position="379"/>
        <end position="503"/>
    </location>
</feature>
<dbReference type="InterPro" id="IPR000772">
    <property type="entry name" value="Ricin_B_lectin"/>
</dbReference>
<dbReference type="SMART" id="SM00458">
    <property type="entry name" value="RICIN"/>
    <property type="match status" value="1"/>
</dbReference>
<dbReference type="PROSITE" id="PS50231">
    <property type="entry name" value="RICIN_B_LECTIN"/>
    <property type="match status" value="1"/>
</dbReference>
<feature type="region of interest" description="Disordered" evidence="1">
    <location>
        <begin position="271"/>
        <end position="309"/>
    </location>
</feature>
<dbReference type="Pfam" id="PF00652">
    <property type="entry name" value="Ricin_B_lectin"/>
    <property type="match status" value="1"/>
</dbReference>
<feature type="region of interest" description="Disordered" evidence="1">
    <location>
        <begin position="477"/>
        <end position="607"/>
    </location>
</feature>
<reference evidence="3 4" key="1">
    <citation type="submission" date="2019-04" db="EMBL/GenBank/DDBJ databases">
        <title>Streptomyces lasaliensis sp.nov., an Actinomycete isolated from soil which produces the polyether antibiotic lasalocid.</title>
        <authorList>
            <person name="Erwin G."/>
            <person name="Haber C."/>
        </authorList>
    </citation>
    <scope>NUCLEOTIDE SEQUENCE [LARGE SCALE GENOMIC DNA]</scope>
    <source>
        <strain evidence="3 4">DSM 40089</strain>
    </source>
</reference>
<evidence type="ECO:0000313" key="4">
    <source>
        <dbReference type="Proteomes" id="UP000308632"/>
    </source>
</evidence>
<feature type="compositionally biased region" description="Low complexity" evidence="1">
    <location>
        <begin position="515"/>
        <end position="549"/>
    </location>
</feature>
<dbReference type="GO" id="GO:0016787">
    <property type="term" value="F:hydrolase activity"/>
    <property type="evidence" value="ECO:0007669"/>
    <property type="project" value="UniProtKB-KW"/>
</dbReference>
<dbReference type="Gene3D" id="2.80.10.50">
    <property type="match status" value="1"/>
</dbReference>
<accession>A0A4U5X922</accession>
<feature type="region of interest" description="Disordered" evidence="1">
    <location>
        <begin position="622"/>
        <end position="654"/>
    </location>
</feature>
<feature type="compositionally biased region" description="Pro residues" evidence="1">
    <location>
        <begin position="1"/>
        <end position="18"/>
    </location>
</feature>
<gene>
    <name evidence="3" type="ORF">E4U92_10720</name>
</gene>
<feature type="compositionally biased region" description="Pro residues" evidence="1">
    <location>
        <begin position="550"/>
        <end position="564"/>
    </location>
</feature>
<dbReference type="EMBL" id="SZPR01000010">
    <property type="protein sequence ID" value="TKT10016.1"/>
    <property type="molecule type" value="Genomic_DNA"/>
</dbReference>
<evidence type="ECO:0000256" key="1">
    <source>
        <dbReference type="SAM" id="MobiDB-lite"/>
    </source>
</evidence>
<dbReference type="SUPFAM" id="SSF50370">
    <property type="entry name" value="Ricin B-like lectins"/>
    <property type="match status" value="1"/>
</dbReference>
<name>A0A4U5X922_STRGB</name>
<comment type="caution">
    <text evidence="3">The sequence shown here is derived from an EMBL/GenBank/DDBJ whole genome shotgun (WGS) entry which is preliminary data.</text>
</comment>
<dbReference type="InterPro" id="IPR035992">
    <property type="entry name" value="Ricin_B-like_lectins"/>
</dbReference>
<protein>
    <submittedName>
        <fullName evidence="3">Hydrolase</fullName>
    </submittedName>
</protein>
<feature type="compositionally biased region" description="Low complexity" evidence="1">
    <location>
        <begin position="344"/>
        <end position="366"/>
    </location>
</feature>
<sequence>MPSPHPPRPPYPPRPGRPPGDSDRALAAEIAAGRPARAVPLLLARHWHPARDYAAVCLASDGTTAELVAATAFHQVLGRLERGRPGGALRPQLLVAVRDTVREWAGAEGVPAVLPEVGRTTGGRGLRAARTGTPERRQLAERAFQSLSPAAQCLLWHSEVEAEPISVPAALLGVDGITATAGLEQAREQFRALCVRAHRDLAPTRECRFHNRLVDIPLRRGAGLLPDVRAHLAECRYCRHAAEQLSHFDGALDVLLAETVLGWGARRYLDSRPGRATAPGTRRRRTSPRAPLGRHRSNPAAPQAAQGRGGRGVLLGVGLTSLALLVTALVARGWADDHGVPVPGATWGAPVAGTTAPTGASGGRPTSADPAGHRAEIARGRLRVRGGGLCLDVEDRRVRAGARAVLADCAGGASQQWSYGSDGLLRSLAAPALCLTADPVRRDVTLDRCVTPVGEVAYDVTVRGEVLLRHGDGLVVAPAAGGSGRGVAVRERDGSAGQRWQFDTAPGPTGPGDGPAPILPGLPSLSPTSPSTGGAPVPNPRSAPRSAAPPARPHSASPPSPPSFRQPGRVPAPHDETRVAQISCCQDTPRPAPVPEPVGSPGAVGAVLKPVPGLQLRAASGLPLRAASGTEQGSASGLPQRPPPGPEHRARLGR</sequence>
<dbReference type="AlphaFoldDB" id="A0A4U5X922"/>
<feature type="region of interest" description="Disordered" evidence="1">
    <location>
        <begin position="1"/>
        <end position="22"/>
    </location>
</feature>
<dbReference type="Proteomes" id="UP000308632">
    <property type="component" value="Unassembled WGS sequence"/>
</dbReference>